<proteinExistence type="predicted"/>
<organism evidence="2 3">
    <name type="scientific">candidate division WS6 bacterium GW2011_GWB1_33_6</name>
    <dbReference type="NCBI Taxonomy" id="1619088"/>
    <lineage>
        <taxon>Bacteria</taxon>
        <taxon>Candidatus Dojkabacteria</taxon>
    </lineage>
</organism>
<name>A0A0G0ASX1_9BACT</name>
<sequence>MLFASPAISHPVYAIDDLYAYAYIVLSSVPKQLLLSLTVAVIITSLVVLSVRSIAAPPFIVTADTTGATLFIVNETFEAWLTPVAGKLCASTIYTYASLEPSGATEGTAYPQVGFDATRELEHHVSDPPPSQAPADIPVVLHTKSFTVSESVSEDVVVQVIVDPGLIGESLLTAVNPGA</sequence>
<keyword evidence="1" id="KW-0812">Transmembrane</keyword>
<accession>A0A0G0ASX1</accession>
<keyword evidence="1" id="KW-1133">Transmembrane helix</keyword>
<evidence type="ECO:0000313" key="3">
    <source>
        <dbReference type="Proteomes" id="UP000034488"/>
    </source>
</evidence>
<evidence type="ECO:0008006" key="4">
    <source>
        <dbReference type="Google" id="ProtNLM"/>
    </source>
</evidence>
<evidence type="ECO:0000313" key="2">
    <source>
        <dbReference type="EMBL" id="KKP54561.1"/>
    </source>
</evidence>
<reference evidence="2 3" key="1">
    <citation type="journal article" date="2015" name="Nature">
        <title>rRNA introns, odd ribosomes, and small enigmatic genomes across a large radiation of phyla.</title>
        <authorList>
            <person name="Brown C.T."/>
            <person name="Hug L.A."/>
            <person name="Thomas B.C."/>
            <person name="Sharon I."/>
            <person name="Castelle C.J."/>
            <person name="Singh A."/>
            <person name="Wilkins M.J."/>
            <person name="Williams K.H."/>
            <person name="Banfield J.F."/>
        </authorList>
    </citation>
    <scope>NUCLEOTIDE SEQUENCE [LARGE SCALE GENOMIC DNA]</scope>
</reference>
<evidence type="ECO:0000256" key="1">
    <source>
        <dbReference type="SAM" id="Phobius"/>
    </source>
</evidence>
<keyword evidence="1" id="KW-0472">Membrane</keyword>
<gene>
    <name evidence="2" type="ORF">UR47_C0014G0003</name>
</gene>
<dbReference type="Proteomes" id="UP000034488">
    <property type="component" value="Unassembled WGS sequence"/>
</dbReference>
<feature type="transmembrane region" description="Helical" evidence="1">
    <location>
        <begin position="33"/>
        <end position="51"/>
    </location>
</feature>
<protein>
    <recommendedName>
        <fullName evidence="4">Transmembrane protein</fullName>
    </recommendedName>
</protein>
<dbReference type="EMBL" id="LBPI01000014">
    <property type="protein sequence ID" value="KKP54561.1"/>
    <property type="molecule type" value="Genomic_DNA"/>
</dbReference>
<dbReference type="AlphaFoldDB" id="A0A0G0ASX1"/>
<comment type="caution">
    <text evidence="2">The sequence shown here is derived from an EMBL/GenBank/DDBJ whole genome shotgun (WGS) entry which is preliminary data.</text>
</comment>